<dbReference type="InterPro" id="IPR047142">
    <property type="entry name" value="OryJ/VirC-like"/>
</dbReference>
<name>A0A0D2AXB5_9EURO</name>
<dbReference type="GeneID" id="27354976"/>
<gene>
    <name evidence="1" type="ORF">PV06_02902</name>
</gene>
<sequence>MAELKLAPELGSEMVESVTMLPPVQRHITGHNSGGKSIYLDSPPVRYWPVPNAGGTGRSYAVGSVPAKLAADIDLKSYLQESGPTSSTGQNIVPYGTGANLLVVDLIPGAKSQLHRTVSIDFSICVMGEVLHELDSGEVVRLLPGVCLPSLRVGLLSGCPNCFSVNRTI</sequence>
<dbReference type="HOGENOM" id="CLU_1578537_0_0_1"/>
<dbReference type="AlphaFoldDB" id="A0A0D2AXB5"/>
<evidence type="ECO:0000313" key="1">
    <source>
        <dbReference type="EMBL" id="KIW44431.1"/>
    </source>
</evidence>
<dbReference type="STRING" id="215243.A0A0D2AXB5"/>
<dbReference type="OrthoDB" id="5840532at2759"/>
<dbReference type="EMBL" id="KN847334">
    <property type="protein sequence ID" value="KIW44431.1"/>
    <property type="molecule type" value="Genomic_DNA"/>
</dbReference>
<keyword evidence="2" id="KW-1185">Reference proteome</keyword>
<dbReference type="PANTHER" id="PTHR36156:SF2">
    <property type="entry name" value="CUPIN TYPE-2 DOMAIN-CONTAINING PROTEIN"/>
    <property type="match status" value="1"/>
</dbReference>
<dbReference type="RefSeq" id="XP_016264647.1">
    <property type="nucleotide sequence ID" value="XM_016403642.1"/>
</dbReference>
<accession>A0A0D2AXB5</accession>
<dbReference type="Proteomes" id="UP000053342">
    <property type="component" value="Unassembled WGS sequence"/>
</dbReference>
<protein>
    <submittedName>
        <fullName evidence="1">Uncharacterized protein</fullName>
    </submittedName>
</protein>
<dbReference type="Gene3D" id="2.60.120.10">
    <property type="entry name" value="Jelly Rolls"/>
    <property type="match status" value="1"/>
</dbReference>
<evidence type="ECO:0000313" key="2">
    <source>
        <dbReference type="Proteomes" id="UP000053342"/>
    </source>
</evidence>
<organism evidence="1 2">
    <name type="scientific">Exophiala oligosperma</name>
    <dbReference type="NCBI Taxonomy" id="215243"/>
    <lineage>
        <taxon>Eukaryota</taxon>
        <taxon>Fungi</taxon>
        <taxon>Dikarya</taxon>
        <taxon>Ascomycota</taxon>
        <taxon>Pezizomycotina</taxon>
        <taxon>Eurotiomycetes</taxon>
        <taxon>Chaetothyriomycetidae</taxon>
        <taxon>Chaetothyriales</taxon>
        <taxon>Herpotrichiellaceae</taxon>
        <taxon>Exophiala</taxon>
    </lineage>
</organism>
<dbReference type="InterPro" id="IPR014710">
    <property type="entry name" value="RmlC-like_jellyroll"/>
</dbReference>
<dbReference type="PANTHER" id="PTHR36156">
    <property type="entry name" value="SLR2101 PROTEIN"/>
    <property type="match status" value="1"/>
</dbReference>
<proteinExistence type="predicted"/>
<reference evidence="1 2" key="1">
    <citation type="submission" date="2015-01" db="EMBL/GenBank/DDBJ databases">
        <title>The Genome Sequence of Exophiala oligosperma CBS72588.</title>
        <authorList>
            <consortium name="The Broad Institute Genomics Platform"/>
            <person name="Cuomo C."/>
            <person name="de Hoog S."/>
            <person name="Gorbushina A."/>
            <person name="Stielow B."/>
            <person name="Teixiera M."/>
            <person name="Abouelleil A."/>
            <person name="Chapman S.B."/>
            <person name="Priest M."/>
            <person name="Young S.K."/>
            <person name="Wortman J."/>
            <person name="Nusbaum C."/>
            <person name="Birren B."/>
        </authorList>
    </citation>
    <scope>NUCLEOTIDE SEQUENCE [LARGE SCALE GENOMIC DNA]</scope>
    <source>
        <strain evidence="1 2">CBS 72588</strain>
    </source>
</reference>
<dbReference type="VEuPathDB" id="FungiDB:PV06_02902"/>